<evidence type="ECO:0000256" key="6">
    <source>
        <dbReference type="ARBA" id="ARBA00022806"/>
    </source>
</evidence>
<dbReference type="Pfam" id="PF17911">
    <property type="entry name" value="Ski2_N"/>
    <property type="match status" value="1"/>
</dbReference>
<evidence type="ECO:0000256" key="8">
    <source>
        <dbReference type="ARBA" id="ARBA00022884"/>
    </source>
</evidence>
<dbReference type="InterPro" id="IPR040801">
    <property type="entry name" value="Ski2_N"/>
</dbReference>
<evidence type="ECO:0000256" key="1">
    <source>
        <dbReference type="ARBA" id="ARBA00004496"/>
    </source>
</evidence>
<proteinExistence type="inferred from homology"/>
<comment type="caution">
    <text evidence="12">The sequence shown here is derived from an EMBL/GenBank/DDBJ whole genome shotgun (WGS) entry which is preliminary data.</text>
</comment>
<accession>A0AAD9CV45</accession>
<keyword evidence="6" id="KW-0347">Helicase</keyword>
<dbReference type="Pfam" id="PF21408">
    <property type="entry name" value="MTR4-like_stalk"/>
    <property type="match status" value="1"/>
</dbReference>
<dbReference type="SMART" id="SM00490">
    <property type="entry name" value="HELICc"/>
    <property type="match status" value="1"/>
</dbReference>
<evidence type="ECO:0000256" key="3">
    <source>
        <dbReference type="ARBA" id="ARBA00022490"/>
    </source>
</evidence>
<feature type="region of interest" description="Disordered" evidence="9">
    <location>
        <begin position="173"/>
        <end position="215"/>
    </location>
</feature>
<dbReference type="SUPFAM" id="SSF52540">
    <property type="entry name" value="P-loop containing nucleoside triphosphate hydrolases"/>
    <property type="match status" value="1"/>
</dbReference>
<dbReference type="PANTHER" id="PTHR12131:SF1">
    <property type="entry name" value="ATP-DEPENDENT RNA HELICASE SUPV3L1, MITOCHONDRIAL-RELATED"/>
    <property type="match status" value="1"/>
</dbReference>
<reference evidence="12" key="1">
    <citation type="submission" date="2023-02" db="EMBL/GenBank/DDBJ databases">
        <title>Identification and recombinant expression of a fungal hydrolase from Papiliotrema laurentii that hydrolyzes apple cutin and clears colloidal polyester polyurethane.</title>
        <authorList>
            <consortium name="DOE Joint Genome Institute"/>
            <person name="Roman V.A."/>
            <person name="Bojanowski C."/>
            <person name="Crable B.R."/>
            <person name="Wagner D.N."/>
            <person name="Hung C.S."/>
            <person name="Nadeau L.J."/>
            <person name="Schratz L."/>
            <person name="Haridas S."/>
            <person name="Pangilinan J."/>
            <person name="Lipzen A."/>
            <person name="Na H."/>
            <person name="Yan M."/>
            <person name="Ng V."/>
            <person name="Grigoriev I.V."/>
            <person name="Spatafora J.W."/>
            <person name="Barlow D."/>
            <person name="Biffinger J."/>
            <person name="Kelley-Loughnane N."/>
            <person name="Varaljay V.A."/>
            <person name="Crookes-Goodson W.J."/>
        </authorList>
    </citation>
    <scope>NUCLEOTIDE SEQUENCE</scope>
    <source>
        <strain evidence="12">5307AH</strain>
    </source>
</reference>
<dbReference type="InterPro" id="IPR011545">
    <property type="entry name" value="DEAD/DEAH_box_helicase_dom"/>
</dbReference>
<dbReference type="SMART" id="SM01142">
    <property type="entry name" value="DSHCT"/>
    <property type="match status" value="1"/>
</dbReference>
<dbReference type="Pfam" id="PF00271">
    <property type="entry name" value="Helicase_C"/>
    <property type="match status" value="1"/>
</dbReference>
<dbReference type="Gene3D" id="3.40.50.300">
    <property type="entry name" value="P-loop containing nucleotide triphosphate hydrolases"/>
    <property type="match status" value="2"/>
</dbReference>
<feature type="compositionally biased region" description="Acidic residues" evidence="9">
    <location>
        <begin position="128"/>
        <end position="137"/>
    </location>
</feature>
<sequence>MSVKEVVFSEDPIVEIEENILAPAKDLAGAELHKWQIQVPINLPPPPFTFAPLPATHTVAPSFKGLEHSFSGWQEALAPRQPAHPALSSSTTRAPGSLQNFVRGKGSYAPFLPGGLEPDTALNKKDEEEVEEEEEEDGWKTRAPGMKRGVKLSGADDFLSEMLGSSSITAKARRRRIDGEEPPTLAVSRLGDDEELADDRRPNGHPIPGRKNIDDLLPLGRLPAPPAPRKHLRAAPKKEWAHVVDVNQRISNFKELVPEMAREYPFELDNFQKEAVYHLEMGDSVFVAAHTSAGKTVVAEYAIALAAKHMTKAIYTSPIKALSNQKFRDFKTTFDPSTVGILTGDVQINAEGSCLIMTTEILRSMLYKGADLIRDVEFVIFDEVHYVNDAERGVVWEEVIIMLPEHVNIILLSATVPNTKEFADWVGRTKKKDIYVISTPMRPVPLEHFLWAGRDLHKIVDSKSQFLGDGYKSATEALRRKQDKEREAAGLPPVVRTGGRGGIAQKAKELPTGRTAPFTRVGGGRTHTNRGGGINGAPTPSPAARGRGGGFGPPSGRSFNLDQNTWTHLINHLKKSKLLPVVNFVFSKKRCEEYAGNLQNMDLCDAKEKSEVHITWERALNRLKGTDKELPQITRMRELLSRGIGVHHGGLLPLVKEVVEILFSRGLVKVLFATETFAMGVNMPAKSVVFAGIRKHDGHSFRNLLPGEYTQMAGRAGRRGLDTTGTVIILSGDELPTVKDLQDMMLGVPSRLSSQFRLTYNMILNLLRVEALRVEEMIKRSFSENAAQKLAPEQQRQIVQTEKQLAKLPKVECDTCNVDIGAFYDLSAEVVRLNKLFTTKATWVLHSGKTFGTGRIIIVQNGLYAGNLAVILRSAQNARDGSKENGRNFHVLILATKSKGTRDAAPADSRPPRWPPVLKPGAFDSAGWDRTIIDASSIALVINRLITVDVTSILDKRSKEACQTTVEVLKTLYQELAESPELPEVEWTRLRDLEFQEMLRHRIGLTDRLSRLGCQRCPNFEESYATLHEIKTVEASLTQLKLALSDQNLELLPDYESRVEVLKRLQFIDDNSTVLLKGRVACEINSAPELILTDLILENVLADYTPREIVALLSIFVFVEKTDSQPQLLPKLADGLDIIYRIADEVEREQDRCSVAYDDFKEKYKPGLVEVVYEWAGGMPFQQITDLTDVPEGTIVRVITRLDETCREVRDAARVIGDADLFAKMEEAQGLIKRDIVFAASLYL</sequence>
<feature type="region of interest" description="Disordered" evidence="9">
    <location>
        <begin position="477"/>
        <end position="500"/>
    </location>
</feature>
<evidence type="ECO:0000259" key="10">
    <source>
        <dbReference type="PROSITE" id="PS51192"/>
    </source>
</evidence>
<feature type="compositionally biased region" description="Gly residues" evidence="9">
    <location>
        <begin position="521"/>
        <end position="535"/>
    </location>
</feature>
<dbReference type="GO" id="GO:0070478">
    <property type="term" value="P:nuclear-transcribed mRNA catabolic process, 3'-5' exonucleolytic nonsense-mediated decay"/>
    <property type="evidence" value="ECO:0007669"/>
    <property type="project" value="TreeGrafter"/>
</dbReference>
<dbReference type="InterPro" id="IPR014001">
    <property type="entry name" value="Helicase_ATP-bd"/>
</dbReference>
<dbReference type="PROSITE" id="PS51192">
    <property type="entry name" value="HELICASE_ATP_BIND_1"/>
    <property type="match status" value="1"/>
</dbReference>
<keyword evidence="7" id="KW-0067">ATP-binding</keyword>
<dbReference type="PROSITE" id="PS51194">
    <property type="entry name" value="HELICASE_CTER"/>
    <property type="match status" value="1"/>
</dbReference>
<keyword evidence="4" id="KW-0547">Nucleotide-binding</keyword>
<evidence type="ECO:0000256" key="4">
    <source>
        <dbReference type="ARBA" id="ARBA00022741"/>
    </source>
</evidence>
<keyword evidence="13" id="KW-1185">Reference proteome</keyword>
<gene>
    <name evidence="12" type="ORF">DB88DRAFT_497084</name>
</gene>
<comment type="subcellular location">
    <subcellularLocation>
        <location evidence="1">Cytoplasm</location>
    </subcellularLocation>
</comment>
<name>A0AAD9CV45_PAPLA</name>
<dbReference type="FunFam" id="3.40.50.300:FF:000354">
    <property type="entry name" value="ATP-dependent RNA helicase SKI2"/>
    <property type="match status" value="1"/>
</dbReference>
<dbReference type="GO" id="GO:0003723">
    <property type="term" value="F:RNA binding"/>
    <property type="evidence" value="ECO:0007669"/>
    <property type="project" value="UniProtKB-KW"/>
</dbReference>
<dbReference type="AlphaFoldDB" id="A0AAD9CV45"/>
<keyword evidence="5" id="KW-0378">Hydrolase</keyword>
<feature type="region of interest" description="Disordered" evidence="9">
    <location>
        <begin position="514"/>
        <end position="543"/>
    </location>
</feature>
<dbReference type="Pfam" id="PF08148">
    <property type="entry name" value="DSHCT"/>
    <property type="match status" value="1"/>
</dbReference>
<protein>
    <submittedName>
        <fullName evidence="12">NUC185 domain-containing protein</fullName>
    </submittedName>
</protein>
<dbReference type="Pfam" id="PF13234">
    <property type="entry name" value="MTR4_beta-barrel"/>
    <property type="match status" value="1"/>
</dbReference>
<dbReference type="Gene3D" id="1.20.1500.20">
    <property type="match status" value="1"/>
</dbReference>
<dbReference type="InterPro" id="IPR048392">
    <property type="entry name" value="MTR4-like_stalk"/>
</dbReference>
<dbReference type="GO" id="GO:0055087">
    <property type="term" value="C:Ski complex"/>
    <property type="evidence" value="ECO:0007669"/>
    <property type="project" value="TreeGrafter"/>
</dbReference>
<dbReference type="Gene3D" id="1.10.3380.30">
    <property type="match status" value="1"/>
</dbReference>
<dbReference type="GO" id="GO:0003724">
    <property type="term" value="F:RNA helicase activity"/>
    <property type="evidence" value="ECO:0007669"/>
    <property type="project" value="InterPro"/>
</dbReference>
<dbReference type="PIRSF" id="PIRSF005198">
    <property type="entry name" value="Antiviral_helicase_SKI2"/>
    <property type="match status" value="1"/>
</dbReference>
<dbReference type="PANTHER" id="PTHR12131">
    <property type="entry name" value="ATP-DEPENDENT RNA AND DNA HELICASE"/>
    <property type="match status" value="1"/>
</dbReference>
<evidence type="ECO:0000256" key="2">
    <source>
        <dbReference type="ARBA" id="ARBA00010140"/>
    </source>
</evidence>
<evidence type="ECO:0000313" key="13">
    <source>
        <dbReference type="Proteomes" id="UP001182556"/>
    </source>
</evidence>
<keyword evidence="3" id="KW-0963">Cytoplasm</keyword>
<dbReference type="InterPro" id="IPR027417">
    <property type="entry name" value="P-loop_NTPase"/>
</dbReference>
<evidence type="ECO:0000313" key="12">
    <source>
        <dbReference type="EMBL" id="KAK1922085.1"/>
    </source>
</evidence>
<comment type="similarity">
    <text evidence="2">Belongs to the helicase family. SKI2 subfamily.</text>
</comment>
<dbReference type="Pfam" id="PF00270">
    <property type="entry name" value="DEAD"/>
    <property type="match status" value="1"/>
</dbReference>
<feature type="region of interest" description="Disordered" evidence="9">
    <location>
        <begin position="112"/>
        <end position="146"/>
    </location>
</feature>
<dbReference type="GO" id="GO:0005524">
    <property type="term" value="F:ATP binding"/>
    <property type="evidence" value="ECO:0007669"/>
    <property type="project" value="UniProtKB-KW"/>
</dbReference>
<dbReference type="Proteomes" id="UP001182556">
    <property type="component" value="Unassembled WGS sequence"/>
</dbReference>
<dbReference type="InterPro" id="IPR012961">
    <property type="entry name" value="Ski2/MTR4_C"/>
</dbReference>
<evidence type="ECO:0000256" key="5">
    <source>
        <dbReference type="ARBA" id="ARBA00022801"/>
    </source>
</evidence>
<keyword evidence="8" id="KW-0694">RNA-binding</keyword>
<evidence type="ECO:0000256" key="9">
    <source>
        <dbReference type="SAM" id="MobiDB-lite"/>
    </source>
</evidence>
<dbReference type="FunFam" id="1.10.3380.30:FF:000001">
    <property type="entry name" value="Ski2 ATP-dependent RNA helicase"/>
    <property type="match status" value="1"/>
</dbReference>
<dbReference type="CDD" id="cd18795">
    <property type="entry name" value="SF2_C_Ski2"/>
    <property type="match status" value="1"/>
</dbReference>
<dbReference type="GO" id="GO:0016787">
    <property type="term" value="F:hydrolase activity"/>
    <property type="evidence" value="ECO:0007669"/>
    <property type="project" value="UniProtKB-KW"/>
</dbReference>
<feature type="compositionally biased region" description="Basic and acidic residues" evidence="9">
    <location>
        <begin position="477"/>
        <end position="488"/>
    </location>
</feature>
<organism evidence="12 13">
    <name type="scientific">Papiliotrema laurentii</name>
    <name type="common">Cryptococcus laurentii</name>
    <dbReference type="NCBI Taxonomy" id="5418"/>
    <lineage>
        <taxon>Eukaryota</taxon>
        <taxon>Fungi</taxon>
        <taxon>Dikarya</taxon>
        <taxon>Basidiomycota</taxon>
        <taxon>Agaricomycotina</taxon>
        <taxon>Tremellomycetes</taxon>
        <taxon>Tremellales</taxon>
        <taxon>Rhynchogastremaceae</taxon>
        <taxon>Papiliotrema</taxon>
    </lineage>
</organism>
<dbReference type="InterPro" id="IPR025696">
    <property type="entry name" value="Beta-barrel_MTR4"/>
</dbReference>
<evidence type="ECO:0000256" key="7">
    <source>
        <dbReference type="ARBA" id="ARBA00022840"/>
    </source>
</evidence>
<dbReference type="SMART" id="SM00487">
    <property type="entry name" value="DEXDc"/>
    <property type="match status" value="1"/>
</dbReference>
<evidence type="ECO:0000259" key="11">
    <source>
        <dbReference type="PROSITE" id="PS51194"/>
    </source>
</evidence>
<dbReference type="InterPro" id="IPR001650">
    <property type="entry name" value="Helicase_C-like"/>
</dbReference>
<dbReference type="InterPro" id="IPR016438">
    <property type="entry name" value="SKI2-like"/>
</dbReference>
<feature type="domain" description="Helicase ATP-binding" evidence="10">
    <location>
        <begin position="276"/>
        <end position="434"/>
    </location>
</feature>
<dbReference type="EMBL" id="JAODAN010000009">
    <property type="protein sequence ID" value="KAK1922085.1"/>
    <property type="molecule type" value="Genomic_DNA"/>
</dbReference>
<feature type="domain" description="Helicase C-terminal" evidence="11">
    <location>
        <begin position="565"/>
        <end position="767"/>
    </location>
</feature>
<dbReference type="InterPro" id="IPR050699">
    <property type="entry name" value="RNA-DNA_Helicase"/>
</dbReference>